<dbReference type="InterPro" id="IPR024406">
    <property type="entry name" value="TAC-10"/>
</dbReference>
<dbReference type="RefSeq" id="WP_065789392.1">
    <property type="nucleotide sequence ID" value="NZ_MAUJ01000001.1"/>
</dbReference>
<gene>
    <name evidence="1" type="ORF">A7985_05385</name>
</gene>
<comment type="caution">
    <text evidence="1">The sequence shown here is derived from an EMBL/GenBank/DDBJ whole genome shotgun (WGS) entry which is preliminary data.</text>
</comment>
<name>A0A1C0TVV3_9GAMM</name>
<reference evidence="2" key="1">
    <citation type="submission" date="2016-07" db="EMBL/GenBank/DDBJ databases">
        <authorList>
            <person name="Florea S."/>
            <person name="Webb J.S."/>
            <person name="Jaromczyk J."/>
            <person name="Schardl C.L."/>
        </authorList>
    </citation>
    <scope>NUCLEOTIDE SEQUENCE [LARGE SCALE GENOMIC DNA]</scope>
    <source>
        <strain evidence="2">IPB1</strain>
    </source>
</reference>
<dbReference type="Proteomes" id="UP000093366">
    <property type="component" value="Unassembled WGS sequence"/>
</dbReference>
<dbReference type="OrthoDB" id="5908298at2"/>
<sequence>MQNKQIVIDTDEQEFTFNVTGQAYNKYLNSTTPTNKIQPATNFLLATVDDAQKKELKALLQQPGAALHMVGTVIEDYTPEFNFSVKKSKSEPSE</sequence>
<organism evidence="1 2">
    <name type="scientific">Pseudoalteromonas luteoviolacea</name>
    <dbReference type="NCBI Taxonomy" id="43657"/>
    <lineage>
        <taxon>Bacteria</taxon>
        <taxon>Pseudomonadati</taxon>
        <taxon>Pseudomonadota</taxon>
        <taxon>Gammaproteobacteria</taxon>
        <taxon>Alteromonadales</taxon>
        <taxon>Pseudoalteromonadaceae</taxon>
        <taxon>Pseudoalteromonas</taxon>
    </lineage>
</organism>
<evidence type="ECO:0008006" key="3">
    <source>
        <dbReference type="Google" id="ProtNLM"/>
    </source>
</evidence>
<dbReference type="AlphaFoldDB" id="A0A1C0TVV3"/>
<accession>A0A1C0TVV3</accession>
<dbReference type="EMBL" id="MAUJ01000001">
    <property type="protein sequence ID" value="OCQ23374.1"/>
    <property type="molecule type" value="Genomic_DNA"/>
</dbReference>
<protein>
    <recommendedName>
        <fullName evidence="3">Phage protein</fullName>
    </recommendedName>
</protein>
<dbReference type="Pfam" id="PF10963">
    <property type="entry name" value="Phage_TAC_10"/>
    <property type="match status" value="1"/>
</dbReference>
<evidence type="ECO:0000313" key="1">
    <source>
        <dbReference type="EMBL" id="OCQ23374.1"/>
    </source>
</evidence>
<evidence type="ECO:0000313" key="2">
    <source>
        <dbReference type="Proteomes" id="UP000093366"/>
    </source>
</evidence>
<proteinExistence type="predicted"/>